<dbReference type="PROSITE" id="PS00138">
    <property type="entry name" value="SUBTILASE_SER"/>
    <property type="match status" value="1"/>
</dbReference>
<organism evidence="11 12">
    <name type="scientific">Streptomyces venezuelae</name>
    <dbReference type="NCBI Taxonomy" id="54571"/>
    <lineage>
        <taxon>Bacteria</taxon>
        <taxon>Bacillati</taxon>
        <taxon>Actinomycetota</taxon>
        <taxon>Actinomycetes</taxon>
        <taxon>Kitasatosporales</taxon>
        <taxon>Streptomycetaceae</taxon>
        <taxon>Streptomyces</taxon>
    </lineage>
</organism>
<dbReference type="AlphaFoldDB" id="A0A5P2DJK5"/>
<comment type="similarity">
    <text evidence="1 5 6">Belongs to the peptidase S8 family.</text>
</comment>
<dbReference type="SUPFAM" id="SSF54897">
    <property type="entry name" value="Protease propeptides/inhibitors"/>
    <property type="match status" value="1"/>
</dbReference>
<keyword evidence="8" id="KW-0732">Signal</keyword>
<accession>A0A5P2DJK5</accession>
<dbReference type="PANTHER" id="PTHR43806">
    <property type="entry name" value="PEPTIDASE S8"/>
    <property type="match status" value="1"/>
</dbReference>
<dbReference type="Gene3D" id="3.30.70.80">
    <property type="entry name" value="Peptidase S8 propeptide/proteinase inhibitor I9"/>
    <property type="match status" value="1"/>
</dbReference>
<evidence type="ECO:0000256" key="3">
    <source>
        <dbReference type="ARBA" id="ARBA00022801"/>
    </source>
</evidence>
<dbReference type="InterPro" id="IPR036852">
    <property type="entry name" value="Peptidase_S8/S53_dom_sf"/>
</dbReference>
<dbReference type="InterPro" id="IPR037045">
    <property type="entry name" value="S8pro/Inhibitor_I9_sf"/>
</dbReference>
<evidence type="ECO:0000256" key="4">
    <source>
        <dbReference type="ARBA" id="ARBA00022825"/>
    </source>
</evidence>
<feature type="active site" description="Charge relay system" evidence="5">
    <location>
        <position position="239"/>
    </location>
</feature>
<dbReference type="EMBL" id="CP029189">
    <property type="protein sequence ID" value="QES54750.1"/>
    <property type="molecule type" value="Genomic_DNA"/>
</dbReference>
<feature type="signal peptide" evidence="8">
    <location>
        <begin position="1"/>
        <end position="40"/>
    </location>
</feature>
<sequence length="451" mass="44962">MHPPGAPSARLRHRSQSIGRMTAFAALLPAAALLAAATTAATTAASAVVGPVPGAPRPDTAPYVVVLKDTASRIPAHTLAAEAADAGDEVGAVYDAALNGFAVRTTAARAAALATDPRVASVEPDTEFHTTDTPDTPSTPAAGATATPDTPGTPGTGTPAPATPAPQSGPQAPAPWSLDRIDQRELPLDGSYTYPGRAAGVTVYVVDTGINTGHREFGGRARLGYNAVFLGSSRDCSGHGTHVAATVGGETYGVAKGVSLVGVKVADCRGSAPLSAILKGLDWVVRDAARAPATPAVANMSIGGSRSRALDAAVVRAVASGITFVAAAGNDGKNACGGSPAAVPQAITVGATDDQDRRARFSNHGPCVDLSAPGVGITSAWKDSPTATARSSGTSMAAPHVAGVAALVLARGTARTPAQVTRELLHSAVSDRITGLPAGTPNLLLHTPTGR</sequence>
<dbReference type="InterPro" id="IPR010259">
    <property type="entry name" value="S8pro/Inhibitor_I9"/>
</dbReference>
<gene>
    <name evidence="11" type="ORF">DEJ51_11370</name>
</gene>
<dbReference type="GO" id="GO:0004252">
    <property type="term" value="F:serine-type endopeptidase activity"/>
    <property type="evidence" value="ECO:0007669"/>
    <property type="project" value="UniProtKB-UniRule"/>
</dbReference>
<dbReference type="InterPro" id="IPR034193">
    <property type="entry name" value="PCSK9_ProteinaseK-like"/>
</dbReference>
<evidence type="ECO:0000256" key="7">
    <source>
        <dbReference type="SAM" id="MobiDB-lite"/>
    </source>
</evidence>
<dbReference type="GO" id="GO:0006508">
    <property type="term" value="P:proteolysis"/>
    <property type="evidence" value="ECO:0007669"/>
    <property type="project" value="UniProtKB-KW"/>
</dbReference>
<dbReference type="Pfam" id="PF05922">
    <property type="entry name" value="Inhibitor_I9"/>
    <property type="match status" value="1"/>
</dbReference>
<dbReference type="SUPFAM" id="SSF52743">
    <property type="entry name" value="Subtilisin-like"/>
    <property type="match status" value="1"/>
</dbReference>
<evidence type="ECO:0000256" key="1">
    <source>
        <dbReference type="ARBA" id="ARBA00011073"/>
    </source>
</evidence>
<dbReference type="Gene3D" id="3.40.50.200">
    <property type="entry name" value="Peptidase S8/S53 domain"/>
    <property type="match status" value="1"/>
</dbReference>
<dbReference type="PRINTS" id="PR00723">
    <property type="entry name" value="SUBTILISIN"/>
</dbReference>
<keyword evidence="4 5" id="KW-0720">Serine protease</keyword>
<feature type="compositionally biased region" description="Low complexity" evidence="7">
    <location>
        <begin position="133"/>
        <end position="175"/>
    </location>
</feature>
<dbReference type="InterPro" id="IPR050131">
    <property type="entry name" value="Peptidase_S8_subtilisin-like"/>
</dbReference>
<feature type="region of interest" description="Disordered" evidence="7">
    <location>
        <begin position="114"/>
        <end position="176"/>
    </location>
</feature>
<feature type="domain" description="Inhibitor I9" evidence="10">
    <location>
        <begin position="63"/>
        <end position="130"/>
    </location>
</feature>
<evidence type="ECO:0000256" key="5">
    <source>
        <dbReference type="PROSITE-ProRule" id="PRU01240"/>
    </source>
</evidence>
<dbReference type="Pfam" id="PF00082">
    <property type="entry name" value="Peptidase_S8"/>
    <property type="match status" value="1"/>
</dbReference>
<dbReference type="InterPro" id="IPR023828">
    <property type="entry name" value="Peptidase_S8_Ser-AS"/>
</dbReference>
<dbReference type="PROSITE" id="PS51892">
    <property type="entry name" value="SUBTILASE"/>
    <property type="match status" value="1"/>
</dbReference>
<dbReference type="OrthoDB" id="9798386at2"/>
<name>A0A5P2DJK5_STRVZ</name>
<dbReference type="PANTHER" id="PTHR43806:SF11">
    <property type="entry name" value="CEREVISIN-RELATED"/>
    <property type="match status" value="1"/>
</dbReference>
<evidence type="ECO:0000256" key="2">
    <source>
        <dbReference type="ARBA" id="ARBA00022670"/>
    </source>
</evidence>
<dbReference type="FunFam" id="3.40.50.200:FF:000014">
    <property type="entry name" value="Proteinase K"/>
    <property type="match status" value="1"/>
</dbReference>
<dbReference type="InterPro" id="IPR015500">
    <property type="entry name" value="Peptidase_S8_subtilisin-rel"/>
</dbReference>
<reference evidence="11 12" key="1">
    <citation type="submission" date="2018-05" db="EMBL/GenBank/DDBJ databases">
        <title>Streptomyces venezuelae.</title>
        <authorList>
            <person name="Kim W."/>
            <person name="Lee N."/>
            <person name="Cho B.-K."/>
        </authorList>
    </citation>
    <scope>NUCLEOTIDE SEQUENCE [LARGE SCALE GENOMIC DNA]</scope>
    <source>
        <strain evidence="11 12">ATCC 21018</strain>
    </source>
</reference>
<feature type="chain" id="PRO_5039386222" evidence="8">
    <location>
        <begin position="41"/>
        <end position="451"/>
    </location>
</feature>
<feature type="active site" description="Charge relay system" evidence="5">
    <location>
        <position position="395"/>
    </location>
</feature>
<dbReference type="PROSITE" id="PS00136">
    <property type="entry name" value="SUBTILASE_ASP"/>
    <property type="match status" value="1"/>
</dbReference>
<dbReference type="InterPro" id="IPR023827">
    <property type="entry name" value="Peptidase_S8_Asp-AS"/>
</dbReference>
<evidence type="ECO:0000256" key="6">
    <source>
        <dbReference type="RuleBase" id="RU003355"/>
    </source>
</evidence>
<keyword evidence="2 5" id="KW-0645">Protease</keyword>
<evidence type="ECO:0000259" key="10">
    <source>
        <dbReference type="Pfam" id="PF05922"/>
    </source>
</evidence>
<keyword evidence="3 5" id="KW-0378">Hydrolase</keyword>
<dbReference type="InterPro" id="IPR000209">
    <property type="entry name" value="Peptidase_S8/S53_dom"/>
</dbReference>
<evidence type="ECO:0000313" key="11">
    <source>
        <dbReference type="EMBL" id="QES54750.1"/>
    </source>
</evidence>
<proteinExistence type="inferred from homology"/>
<dbReference type="CDD" id="cd04077">
    <property type="entry name" value="Peptidases_S8_PCSK9_ProteinaseK_like"/>
    <property type="match status" value="1"/>
</dbReference>
<evidence type="ECO:0000313" key="12">
    <source>
        <dbReference type="Proteomes" id="UP000324101"/>
    </source>
</evidence>
<feature type="active site" description="Charge relay system" evidence="5">
    <location>
        <position position="207"/>
    </location>
</feature>
<evidence type="ECO:0000259" key="9">
    <source>
        <dbReference type="Pfam" id="PF00082"/>
    </source>
</evidence>
<protein>
    <submittedName>
        <fullName evidence="11">Peptidase S8</fullName>
    </submittedName>
</protein>
<evidence type="ECO:0000256" key="8">
    <source>
        <dbReference type="SAM" id="SignalP"/>
    </source>
</evidence>
<dbReference type="Proteomes" id="UP000324101">
    <property type="component" value="Chromosome"/>
</dbReference>
<dbReference type="GO" id="GO:0005615">
    <property type="term" value="C:extracellular space"/>
    <property type="evidence" value="ECO:0007669"/>
    <property type="project" value="TreeGrafter"/>
</dbReference>
<feature type="domain" description="Peptidase S8/S53" evidence="9">
    <location>
        <begin position="199"/>
        <end position="428"/>
    </location>
</feature>